<gene>
    <name evidence="1" type="ORF">H5410_050882</name>
</gene>
<protein>
    <submittedName>
        <fullName evidence="1">Uncharacterized protein</fullName>
    </submittedName>
</protein>
<comment type="caution">
    <text evidence="1">The sequence shown here is derived from an EMBL/GenBank/DDBJ whole genome shotgun (WGS) entry which is preliminary data.</text>
</comment>
<evidence type="ECO:0000313" key="1">
    <source>
        <dbReference type="EMBL" id="KAG5580255.1"/>
    </source>
</evidence>
<name>A0A9J5WY17_SOLCO</name>
<organism evidence="1 2">
    <name type="scientific">Solanum commersonii</name>
    <name type="common">Commerson's wild potato</name>
    <name type="synonym">Commerson's nightshade</name>
    <dbReference type="NCBI Taxonomy" id="4109"/>
    <lineage>
        <taxon>Eukaryota</taxon>
        <taxon>Viridiplantae</taxon>
        <taxon>Streptophyta</taxon>
        <taxon>Embryophyta</taxon>
        <taxon>Tracheophyta</taxon>
        <taxon>Spermatophyta</taxon>
        <taxon>Magnoliopsida</taxon>
        <taxon>eudicotyledons</taxon>
        <taxon>Gunneridae</taxon>
        <taxon>Pentapetalae</taxon>
        <taxon>asterids</taxon>
        <taxon>lamiids</taxon>
        <taxon>Solanales</taxon>
        <taxon>Solanaceae</taxon>
        <taxon>Solanoideae</taxon>
        <taxon>Solaneae</taxon>
        <taxon>Solanum</taxon>
    </lineage>
</organism>
<evidence type="ECO:0000313" key="2">
    <source>
        <dbReference type="Proteomes" id="UP000824120"/>
    </source>
</evidence>
<dbReference type="AlphaFoldDB" id="A0A9J5WY17"/>
<keyword evidence="2" id="KW-1185">Reference proteome</keyword>
<proteinExistence type="predicted"/>
<dbReference type="EMBL" id="JACXVP010000010">
    <property type="protein sequence ID" value="KAG5580255.1"/>
    <property type="molecule type" value="Genomic_DNA"/>
</dbReference>
<sequence length="152" mass="17508">MTRLDYSGGKFSLEQHTPNQLVSKQAKSEEYIRPKTKFLELKPFESSTNHSASLVKIVDQLGDPPFGRFHRCIALSFSIVVFWIIGRHSTASQNYSATRRPLLFTADLILSFRAQQIGKKCKDMTFWRLAEQVRQFSDLHFFVLSVAFVPFC</sequence>
<accession>A0A9J5WY17</accession>
<reference evidence="1 2" key="1">
    <citation type="submission" date="2020-09" db="EMBL/GenBank/DDBJ databases">
        <title>De no assembly of potato wild relative species, Solanum commersonii.</title>
        <authorList>
            <person name="Cho K."/>
        </authorList>
    </citation>
    <scope>NUCLEOTIDE SEQUENCE [LARGE SCALE GENOMIC DNA]</scope>
    <source>
        <strain evidence="1">LZ3.2</strain>
        <tissue evidence="1">Leaf</tissue>
    </source>
</reference>
<dbReference type="Proteomes" id="UP000824120">
    <property type="component" value="Chromosome 10"/>
</dbReference>